<accession>A0A7W3R6H1</accession>
<evidence type="ECO:0000313" key="1">
    <source>
        <dbReference type="EMBL" id="MBA9001350.1"/>
    </source>
</evidence>
<protein>
    <submittedName>
        <fullName evidence="1">Uncharacterized protein</fullName>
    </submittedName>
</protein>
<evidence type="ECO:0000313" key="2">
    <source>
        <dbReference type="Proteomes" id="UP000539313"/>
    </source>
</evidence>
<name>A0A7W3R6H1_9ACTN</name>
<dbReference type="EMBL" id="JACJII010000001">
    <property type="protein sequence ID" value="MBA9001350.1"/>
    <property type="molecule type" value="Genomic_DNA"/>
</dbReference>
<organism evidence="1 2">
    <name type="scientific">Thermomonospora cellulosilytica</name>
    <dbReference type="NCBI Taxonomy" id="1411118"/>
    <lineage>
        <taxon>Bacteria</taxon>
        <taxon>Bacillati</taxon>
        <taxon>Actinomycetota</taxon>
        <taxon>Actinomycetes</taxon>
        <taxon>Streptosporangiales</taxon>
        <taxon>Thermomonosporaceae</taxon>
        <taxon>Thermomonospora</taxon>
    </lineage>
</organism>
<dbReference type="Proteomes" id="UP000539313">
    <property type="component" value="Unassembled WGS sequence"/>
</dbReference>
<reference evidence="1 2" key="1">
    <citation type="submission" date="2020-08" db="EMBL/GenBank/DDBJ databases">
        <title>Sequencing the genomes of 1000 actinobacteria strains.</title>
        <authorList>
            <person name="Klenk H.-P."/>
        </authorList>
    </citation>
    <scope>NUCLEOTIDE SEQUENCE [LARGE SCALE GENOMIC DNA]</scope>
    <source>
        <strain evidence="1 2">DSM 45823</strain>
    </source>
</reference>
<dbReference type="AlphaFoldDB" id="A0A7W3R6H1"/>
<gene>
    <name evidence="1" type="ORF">HNR21_000232</name>
</gene>
<sequence length="42" mass="4432">MDDAGPSTRRVAASSALSEAVVPCRAFLTRLALVAARRFAAR</sequence>
<keyword evidence="2" id="KW-1185">Reference proteome</keyword>
<comment type="caution">
    <text evidence="1">The sequence shown here is derived from an EMBL/GenBank/DDBJ whole genome shotgun (WGS) entry which is preliminary data.</text>
</comment>
<proteinExistence type="predicted"/>